<comment type="caution">
    <text evidence="4">The sequence shown here is derived from an EMBL/GenBank/DDBJ whole genome shotgun (WGS) entry which is preliminary data.</text>
</comment>
<reference evidence="4" key="1">
    <citation type="submission" date="2023-03" db="EMBL/GenBank/DDBJ databases">
        <authorList>
            <person name="Steffen K."/>
            <person name="Cardenas P."/>
        </authorList>
    </citation>
    <scope>NUCLEOTIDE SEQUENCE</scope>
</reference>
<dbReference type="SUPFAM" id="SSF53474">
    <property type="entry name" value="alpha/beta-Hydrolases"/>
    <property type="match status" value="1"/>
</dbReference>
<keyword evidence="5" id="KW-1185">Reference proteome</keyword>
<dbReference type="EMBL" id="CASHTH010002681">
    <property type="protein sequence ID" value="CAI8033625.1"/>
    <property type="molecule type" value="Genomic_DNA"/>
</dbReference>
<accession>A0AA35X0L8</accession>
<dbReference type="AlphaFoldDB" id="A0AA35X0L8"/>
<dbReference type="Gene3D" id="3.40.50.1820">
    <property type="entry name" value="alpha/beta hydrolase"/>
    <property type="match status" value="1"/>
</dbReference>
<organism evidence="4 5">
    <name type="scientific">Geodia barretti</name>
    <name type="common">Barrett's horny sponge</name>
    <dbReference type="NCBI Taxonomy" id="519541"/>
    <lineage>
        <taxon>Eukaryota</taxon>
        <taxon>Metazoa</taxon>
        <taxon>Porifera</taxon>
        <taxon>Demospongiae</taxon>
        <taxon>Heteroscleromorpha</taxon>
        <taxon>Tetractinellida</taxon>
        <taxon>Astrophorina</taxon>
        <taxon>Geodiidae</taxon>
        <taxon>Geodia</taxon>
    </lineage>
</organism>
<evidence type="ECO:0000313" key="4">
    <source>
        <dbReference type="EMBL" id="CAI8033625.1"/>
    </source>
</evidence>
<feature type="domain" description="AB hydrolase-1" evidence="3">
    <location>
        <begin position="80"/>
        <end position="327"/>
    </location>
</feature>
<sequence length="349" mass="39894">MSLKKLCLLAAVAVLFCVYAVGQLLHVLFALLRNPRKVMKRTARDIPPACLLDPALGSHEYVTANGLKFHCVCAGDTSKPLMLLLHGFPEFWFSWRHQLKAFCKDYHVVAVDMRGYGDTDHPVGSSEYSFNHLTTDIVELIPALGHSSCVLVGHDWGGVVSWRVTQRYPELVDRHIVLNCPHGRVFKKFLENSWTQLRRSWFIFLFQIPRLPEALISLQDYQFLEQLFTSHTSGVKNRDQFPAEVVEAYKYTFSRPGGLTGPINYYRAMFSSPKDSLPREKWTISVPTLIIWGDDDHVLQREMADCHDTICSDLTVKHIPNCSHWVQQDVPDLCNQHMTDFLSTKSVSM</sequence>
<evidence type="ECO:0000256" key="1">
    <source>
        <dbReference type="ARBA" id="ARBA00022801"/>
    </source>
</evidence>
<name>A0AA35X0L8_GEOBA</name>
<dbReference type="GO" id="GO:0004301">
    <property type="term" value="F:epoxide hydrolase activity"/>
    <property type="evidence" value="ECO:0007669"/>
    <property type="project" value="UniProtKB-ARBA"/>
</dbReference>
<evidence type="ECO:0000256" key="2">
    <source>
        <dbReference type="ARBA" id="ARBA00038334"/>
    </source>
</evidence>
<proteinExistence type="inferred from homology"/>
<dbReference type="Pfam" id="PF00561">
    <property type="entry name" value="Abhydrolase_1"/>
    <property type="match status" value="1"/>
</dbReference>
<keyword evidence="1 4" id="KW-0378">Hydrolase</keyword>
<dbReference type="InterPro" id="IPR000073">
    <property type="entry name" value="AB_hydrolase_1"/>
</dbReference>
<dbReference type="InterPro" id="IPR000639">
    <property type="entry name" value="Epox_hydrolase-like"/>
</dbReference>
<dbReference type="InterPro" id="IPR029058">
    <property type="entry name" value="AB_hydrolase_fold"/>
</dbReference>
<evidence type="ECO:0000313" key="5">
    <source>
        <dbReference type="Proteomes" id="UP001174909"/>
    </source>
</evidence>
<dbReference type="PRINTS" id="PR00412">
    <property type="entry name" value="EPOXHYDRLASE"/>
</dbReference>
<gene>
    <name evidence="4" type="ORF">GBAR_LOCUS18969</name>
</gene>
<dbReference type="PANTHER" id="PTHR43329">
    <property type="entry name" value="EPOXIDE HYDROLASE"/>
    <property type="match status" value="1"/>
</dbReference>
<protein>
    <submittedName>
        <fullName evidence="4">Epoxide hydrolase 4</fullName>
    </submittedName>
</protein>
<evidence type="ECO:0000259" key="3">
    <source>
        <dbReference type="Pfam" id="PF00561"/>
    </source>
</evidence>
<comment type="similarity">
    <text evidence="2">Belongs to the AB hydrolase superfamily. Epoxide hydrolase family.</text>
</comment>
<dbReference type="PRINTS" id="PR00111">
    <property type="entry name" value="ABHYDROLASE"/>
</dbReference>
<dbReference type="Proteomes" id="UP001174909">
    <property type="component" value="Unassembled WGS sequence"/>
</dbReference>